<dbReference type="AlphaFoldDB" id="A0A561UH07"/>
<comment type="caution">
    <text evidence="2">The sequence shown here is derived from an EMBL/GenBank/DDBJ whole genome shotgun (WGS) entry which is preliminary data.</text>
</comment>
<keyword evidence="3" id="KW-1185">Reference proteome</keyword>
<evidence type="ECO:0008006" key="4">
    <source>
        <dbReference type="Google" id="ProtNLM"/>
    </source>
</evidence>
<evidence type="ECO:0000313" key="3">
    <source>
        <dbReference type="Proteomes" id="UP000317940"/>
    </source>
</evidence>
<reference evidence="2 3" key="1">
    <citation type="submission" date="2019-06" db="EMBL/GenBank/DDBJ databases">
        <title>Sequencing the genomes of 1000 actinobacteria strains.</title>
        <authorList>
            <person name="Klenk H.-P."/>
        </authorList>
    </citation>
    <scope>NUCLEOTIDE SEQUENCE [LARGE SCALE GENOMIC DNA]</scope>
    <source>
        <strain evidence="2 3">DSM 44826</strain>
    </source>
</reference>
<sequence length="70" mass="6922">MSVFATRIAKTAAVAVIAAGALGLAHSSTTAKPMDAHHVSAAGPALSATIALNPTNLGKQSATDDVTWGH</sequence>
<accession>A0A561UH07</accession>
<evidence type="ECO:0000256" key="1">
    <source>
        <dbReference type="SAM" id="SignalP"/>
    </source>
</evidence>
<dbReference type="EMBL" id="VIWT01000001">
    <property type="protein sequence ID" value="TWF98650.1"/>
    <property type="molecule type" value="Genomic_DNA"/>
</dbReference>
<feature type="chain" id="PRO_5022143166" description="Small secreted domain DUF320" evidence="1">
    <location>
        <begin position="32"/>
        <end position="70"/>
    </location>
</feature>
<protein>
    <recommendedName>
        <fullName evidence="4">Small secreted domain DUF320</fullName>
    </recommendedName>
</protein>
<keyword evidence="1" id="KW-0732">Signal</keyword>
<evidence type="ECO:0000313" key="2">
    <source>
        <dbReference type="EMBL" id="TWF98650.1"/>
    </source>
</evidence>
<organism evidence="2 3">
    <name type="scientific">Kitasatospora viridis</name>
    <dbReference type="NCBI Taxonomy" id="281105"/>
    <lineage>
        <taxon>Bacteria</taxon>
        <taxon>Bacillati</taxon>
        <taxon>Actinomycetota</taxon>
        <taxon>Actinomycetes</taxon>
        <taxon>Kitasatosporales</taxon>
        <taxon>Streptomycetaceae</taxon>
        <taxon>Kitasatospora</taxon>
    </lineage>
</organism>
<proteinExistence type="predicted"/>
<dbReference type="Proteomes" id="UP000317940">
    <property type="component" value="Unassembled WGS sequence"/>
</dbReference>
<name>A0A561UH07_9ACTN</name>
<gene>
    <name evidence="2" type="ORF">FHX73_112471</name>
</gene>
<feature type="signal peptide" evidence="1">
    <location>
        <begin position="1"/>
        <end position="31"/>
    </location>
</feature>
<dbReference type="RefSeq" id="WP_145905048.1">
    <property type="nucleotide sequence ID" value="NZ_BAAAMZ010000012.1"/>
</dbReference>